<proteinExistence type="predicted"/>
<gene>
    <name evidence="2" type="primary">ORF1</name>
</gene>
<dbReference type="AlphaFoldDB" id="A0A2I6SRY4"/>
<evidence type="ECO:0000313" key="2">
    <source>
        <dbReference type="EMBL" id="AUO29160.1"/>
    </source>
</evidence>
<keyword evidence="1" id="KW-0472">Membrane</keyword>
<geneLocation type="mitochondrion" evidence="2"/>
<reference evidence="2" key="1">
    <citation type="submission" date="2017-07" db="EMBL/GenBank/DDBJ databases">
        <title>The complete mitochondrial genome of Vannella simplex (Amoebozoa, Discosea, Vannellida).</title>
        <authorList>
            <person name="Bondarenko N."/>
            <person name="Nassonova E."/>
            <person name="Mijanovic O."/>
            <person name="Glotova A."/>
            <person name="Kamyshatskaya O."/>
            <person name="Kudryavtsev A."/>
            <person name="Masharsky A."/>
            <person name="Polev D."/>
            <person name="Smirnov A."/>
        </authorList>
    </citation>
    <scope>NUCLEOTIDE SEQUENCE</scope>
</reference>
<evidence type="ECO:0000256" key="1">
    <source>
        <dbReference type="SAM" id="Phobius"/>
    </source>
</evidence>
<feature type="transmembrane region" description="Helical" evidence="1">
    <location>
        <begin position="35"/>
        <end position="56"/>
    </location>
</feature>
<keyword evidence="1" id="KW-0812">Transmembrane</keyword>
<protein>
    <submittedName>
        <fullName evidence="2">Uncharacterized protein</fullName>
    </submittedName>
</protein>
<sequence>MIIIKPSLMNRIYNKIQLNIYVQFGFCIKKSTAKLIFFCFLLLNIYILIEIIFFILDYFSISSF</sequence>
<organism evidence="2">
    <name type="scientific">Vannella simplex</name>
    <dbReference type="NCBI Taxonomy" id="197532"/>
    <lineage>
        <taxon>Eukaryota</taxon>
        <taxon>Amoebozoa</taxon>
        <taxon>Discosea</taxon>
        <taxon>Flabellinia</taxon>
        <taxon>Vannellidae</taxon>
        <taxon>Vannella</taxon>
    </lineage>
</organism>
<name>A0A2I6SRY4_9EUKA</name>
<accession>A0A2I6SRY4</accession>
<dbReference type="EMBL" id="MF496657">
    <property type="protein sequence ID" value="AUO29160.1"/>
    <property type="molecule type" value="Genomic_DNA"/>
</dbReference>
<keyword evidence="1" id="KW-1133">Transmembrane helix</keyword>
<keyword evidence="2" id="KW-0496">Mitochondrion</keyword>